<dbReference type="Gene3D" id="2.60.40.290">
    <property type="match status" value="1"/>
</dbReference>
<dbReference type="InterPro" id="IPR012291">
    <property type="entry name" value="CBM2_carb-bd_dom_sf"/>
</dbReference>
<evidence type="ECO:0000259" key="5">
    <source>
        <dbReference type="PROSITE" id="PS51173"/>
    </source>
</evidence>
<comment type="caution">
    <text evidence="6">The sequence shown here is derived from an EMBL/GenBank/DDBJ whole genome shotgun (WGS) entry which is preliminary data.</text>
</comment>
<accession>A0A6G3U857</accession>
<feature type="compositionally biased region" description="Low complexity" evidence="3">
    <location>
        <begin position="153"/>
        <end position="172"/>
    </location>
</feature>
<protein>
    <recommendedName>
        <fullName evidence="5">CBM2 domain-containing protein</fullName>
    </recommendedName>
</protein>
<feature type="region of interest" description="Disordered" evidence="3">
    <location>
        <begin position="1"/>
        <end position="40"/>
    </location>
</feature>
<dbReference type="GO" id="GO:0000272">
    <property type="term" value="P:polysaccharide catabolic process"/>
    <property type="evidence" value="ECO:0007669"/>
    <property type="project" value="UniProtKB-KW"/>
</dbReference>
<keyword evidence="4" id="KW-1133">Transmembrane helix</keyword>
<name>A0A6G3U857_9ACTN</name>
<feature type="domain" description="CBM2" evidence="5">
    <location>
        <begin position="168"/>
        <end position="276"/>
    </location>
</feature>
<evidence type="ECO:0000256" key="1">
    <source>
        <dbReference type="ARBA" id="ARBA00022729"/>
    </source>
</evidence>
<proteinExistence type="predicted"/>
<reference evidence="6" key="1">
    <citation type="submission" date="2020-01" db="EMBL/GenBank/DDBJ databases">
        <title>Insect and environment-associated Actinomycetes.</title>
        <authorList>
            <person name="Currrie C."/>
            <person name="Chevrette M."/>
            <person name="Carlson C."/>
            <person name="Stubbendieck R."/>
            <person name="Wendt-Pienkowski E."/>
        </authorList>
    </citation>
    <scope>NUCLEOTIDE SEQUENCE</scope>
    <source>
        <strain evidence="6">SID7958</strain>
    </source>
</reference>
<keyword evidence="1" id="KW-0732">Signal</keyword>
<dbReference type="SMART" id="SM00637">
    <property type="entry name" value="CBD_II"/>
    <property type="match status" value="1"/>
</dbReference>
<dbReference type="InterPro" id="IPR001919">
    <property type="entry name" value="CBD2"/>
</dbReference>
<keyword evidence="4" id="KW-0812">Transmembrane</keyword>
<dbReference type="PROSITE" id="PS51173">
    <property type="entry name" value="CBM2"/>
    <property type="match status" value="1"/>
</dbReference>
<feature type="region of interest" description="Disordered" evidence="3">
    <location>
        <begin position="129"/>
        <end position="172"/>
    </location>
</feature>
<dbReference type="GO" id="GO:0030247">
    <property type="term" value="F:polysaccharide binding"/>
    <property type="evidence" value="ECO:0007669"/>
    <property type="project" value="UniProtKB-UniRule"/>
</dbReference>
<dbReference type="EMBL" id="JAAGMU010001337">
    <property type="protein sequence ID" value="NEC82701.1"/>
    <property type="molecule type" value="Genomic_DNA"/>
</dbReference>
<sequence length="276" mass="28775">MSYGQGGPQPQWDPWKPQSQQPWNSGGSGQSPDWAALADASEARHKRRRLLFIGSGALATVAIGTAVAVAVVSANGDNRTAGGPSSQLPGAATIPSAEATVPSFAPTSAPPPLDPADFIASAKKDRAPLAPDVLFPGRTTAPVPEREDPDPEPQGTSSGTAGPPPTTSDAPPAACRAVYDLVHQWPDGFQATLTVTTRQPLDAWRVAFSFRDGQQVRQMWDATHDQKGARVTATAASYNAAVPANGRIAFGFIASWDGTNTPPHDVTLNGRPCARA</sequence>
<keyword evidence="2" id="KW-0119">Carbohydrate metabolism</keyword>
<dbReference type="SUPFAM" id="SSF49384">
    <property type="entry name" value="Carbohydrate-binding domain"/>
    <property type="match status" value="1"/>
</dbReference>
<evidence type="ECO:0000256" key="3">
    <source>
        <dbReference type="SAM" id="MobiDB-lite"/>
    </source>
</evidence>
<dbReference type="InterPro" id="IPR008965">
    <property type="entry name" value="CBM2/CBM3_carb-bd_dom_sf"/>
</dbReference>
<keyword evidence="2" id="KW-0624">Polysaccharide degradation</keyword>
<organism evidence="6">
    <name type="scientific">Streptomyces sp. SID7958</name>
    <dbReference type="NCBI Taxonomy" id="2706093"/>
    <lineage>
        <taxon>Bacteria</taxon>
        <taxon>Bacillati</taxon>
        <taxon>Actinomycetota</taxon>
        <taxon>Actinomycetes</taxon>
        <taxon>Kitasatosporales</taxon>
        <taxon>Streptomycetaceae</taxon>
        <taxon>Streptomyces</taxon>
    </lineage>
</organism>
<dbReference type="GO" id="GO:0004553">
    <property type="term" value="F:hydrolase activity, hydrolyzing O-glycosyl compounds"/>
    <property type="evidence" value="ECO:0007669"/>
    <property type="project" value="InterPro"/>
</dbReference>
<evidence type="ECO:0000313" key="6">
    <source>
        <dbReference type="EMBL" id="NEC82701.1"/>
    </source>
</evidence>
<evidence type="ECO:0000256" key="2">
    <source>
        <dbReference type="ARBA" id="ARBA00023326"/>
    </source>
</evidence>
<evidence type="ECO:0000256" key="4">
    <source>
        <dbReference type="SAM" id="Phobius"/>
    </source>
</evidence>
<dbReference type="AlphaFoldDB" id="A0A6G3U857"/>
<keyword evidence="4" id="KW-0472">Membrane</keyword>
<dbReference type="RefSeq" id="WP_164337896.1">
    <property type="nucleotide sequence ID" value="NZ_JAAGMU010001337.1"/>
</dbReference>
<dbReference type="Pfam" id="PF00553">
    <property type="entry name" value="CBM_2"/>
    <property type="match status" value="1"/>
</dbReference>
<gene>
    <name evidence="6" type="ORF">G3I38_26550</name>
</gene>
<feature type="transmembrane region" description="Helical" evidence="4">
    <location>
        <begin position="50"/>
        <end position="72"/>
    </location>
</feature>